<evidence type="ECO:0000313" key="9">
    <source>
        <dbReference type="Proteomes" id="UP000029507"/>
    </source>
</evidence>
<dbReference type="AlphaFoldDB" id="A0A089LMW0"/>
<dbReference type="InterPro" id="IPR013525">
    <property type="entry name" value="ABC2_TM"/>
</dbReference>
<dbReference type="RefSeq" id="WP_038693379.1">
    <property type="nucleotide sequence ID" value="NZ_CP009286.1"/>
</dbReference>
<evidence type="ECO:0000256" key="2">
    <source>
        <dbReference type="ARBA" id="ARBA00022692"/>
    </source>
</evidence>
<evidence type="ECO:0000313" key="8">
    <source>
        <dbReference type="EMBL" id="AIQ62242.1"/>
    </source>
</evidence>
<dbReference type="GO" id="GO:0016020">
    <property type="term" value="C:membrane"/>
    <property type="evidence" value="ECO:0007669"/>
    <property type="project" value="UniProtKB-SubCell"/>
</dbReference>
<dbReference type="Proteomes" id="UP000029507">
    <property type="component" value="Chromosome"/>
</dbReference>
<feature type="region of interest" description="Disordered" evidence="5">
    <location>
        <begin position="42"/>
        <end position="125"/>
    </location>
</feature>
<feature type="compositionally biased region" description="Low complexity" evidence="5">
    <location>
        <begin position="468"/>
        <end position="478"/>
    </location>
</feature>
<feature type="transmembrane region" description="Helical" evidence="6">
    <location>
        <begin position="307"/>
        <end position="332"/>
    </location>
</feature>
<comment type="subcellular location">
    <subcellularLocation>
        <location evidence="1">Membrane</location>
        <topology evidence="1">Multi-pass membrane protein</topology>
    </subcellularLocation>
</comment>
<feature type="domain" description="ABC-2 type transporter transmembrane" evidence="7">
    <location>
        <begin position="255"/>
        <end position="395"/>
    </location>
</feature>
<gene>
    <name evidence="8" type="ORF">PSTEL_03025</name>
</gene>
<evidence type="ECO:0000256" key="3">
    <source>
        <dbReference type="ARBA" id="ARBA00022989"/>
    </source>
</evidence>
<dbReference type="KEGG" id="pste:PSTEL_03025"/>
<organism evidence="8 9">
    <name type="scientific">Paenibacillus stellifer</name>
    <dbReference type="NCBI Taxonomy" id="169760"/>
    <lineage>
        <taxon>Bacteria</taxon>
        <taxon>Bacillati</taxon>
        <taxon>Bacillota</taxon>
        <taxon>Bacilli</taxon>
        <taxon>Bacillales</taxon>
        <taxon>Paenibacillaceae</taxon>
        <taxon>Paenibacillus</taxon>
    </lineage>
</organism>
<evidence type="ECO:0000259" key="7">
    <source>
        <dbReference type="Pfam" id="PF12698"/>
    </source>
</evidence>
<feature type="transmembrane region" description="Helical" evidence="6">
    <location>
        <begin position="428"/>
        <end position="449"/>
    </location>
</feature>
<keyword evidence="9" id="KW-1185">Reference proteome</keyword>
<sequence>MSFPALVFKEMRMLSRNLVFYMLIAVVMLFYWTNYATSESWGEGRAPVPPKKQAEQTSAVPAPAAEQAGQADAAAKAGSAEAATKLGSSSAGAGEDAEAAAASAGEEAQSPADGEAPPADMEAPPPMPVYGWMEITDPGKIAERYIQYLQQDLRNGWMNQRIVFGMFAHQSKLSDHDKASMRSTIDELEQVKSHPEAYTAEKVKAIAADLDKKLGGWTEYMRDGATFIENIDTYEQAMEHYQVQEAEYSSRLAEGQVYPGMARLFCDYVGLTAGVFPVFLAAFALSRDRSSRMHELIASRRIRAFTYVGARFLAYAVMVSLIYMLLSVFAAWQTATALDGASAFGEALPVFLAYGAGWLLPTIWATTAFGMLVYTVFGSGIAAVPLQFAWFVVSALPLMGDYRAYKLLIRFNTAAQSEAYRHYAGEIVANRMIISVLALAMAAAASFLWERRRSSGRASGRSRRRIGRSAAAAMEGSR</sequence>
<evidence type="ECO:0000256" key="6">
    <source>
        <dbReference type="SAM" id="Phobius"/>
    </source>
</evidence>
<dbReference type="Pfam" id="PF12698">
    <property type="entry name" value="ABC2_membrane_3"/>
    <property type="match status" value="1"/>
</dbReference>
<dbReference type="EMBL" id="CP009286">
    <property type="protein sequence ID" value="AIQ62242.1"/>
    <property type="molecule type" value="Genomic_DNA"/>
</dbReference>
<accession>A0A089LMW0</accession>
<evidence type="ECO:0000256" key="5">
    <source>
        <dbReference type="SAM" id="MobiDB-lite"/>
    </source>
</evidence>
<keyword evidence="3 6" id="KW-1133">Transmembrane helix</keyword>
<feature type="transmembrane region" description="Helical" evidence="6">
    <location>
        <begin position="268"/>
        <end position="286"/>
    </location>
</feature>
<name>A0A089LMW0_9BACL</name>
<proteinExistence type="predicted"/>
<keyword evidence="4 6" id="KW-0472">Membrane</keyword>
<feature type="compositionally biased region" description="Low complexity" evidence="5">
    <location>
        <begin position="57"/>
        <end position="122"/>
    </location>
</feature>
<reference evidence="8 9" key="1">
    <citation type="submission" date="2014-08" db="EMBL/GenBank/DDBJ databases">
        <title>Comparative genomics of the Paenibacillus odorifer group.</title>
        <authorList>
            <person name="den Bakker H.C."/>
            <person name="Tsai Y.-C."/>
            <person name="Martin N."/>
            <person name="Korlach J."/>
            <person name="Wiedmann M."/>
        </authorList>
    </citation>
    <scope>NUCLEOTIDE SEQUENCE [LARGE SCALE GENOMIC DNA]</scope>
    <source>
        <strain evidence="8 9">DSM 14472</strain>
    </source>
</reference>
<evidence type="ECO:0000256" key="1">
    <source>
        <dbReference type="ARBA" id="ARBA00004141"/>
    </source>
</evidence>
<feature type="transmembrane region" description="Helical" evidence="6">
    <location>
        <begin position="381"/>
        <end position="400"/>
    </location>
</feature>
<dbReference type="HOGENOM" id="CLU_570896_0_0_9"/>
<dbReference type="STRING" id="169760.PSTEL_03025"/>
<feature type="transmembrane region" description="Helical" evidence="6">
    <location>
        <begin position="18"/>
        <end position="35"/>
    </location>
</feature>
<dbReference type="OrthoDB" id="1708273at2"/>
<feature type="transmembrane region" description="Helical" evidence="6">
    <location>
        <begin position="352"/>
        <end position="374"/>
    </location>
</feature>
<protein>
    <recommendedName>
        <fullName evidence="7">ABC-2 type transporter transmembrane domain-containing protein</fullName>
    </recommendedName>
</protein>
<keyword evidence="2 6" id="KW-0812">Transmembrane</keyword>
<dbReference type="GO" id="GO:0140359">
    <property type="term" value="F:ABC-type transporter activity"/>
    <property type="evidence" value="ECO:0007669"/>
    <property type="project" value="InterPro"/>
</dbReference>
<feature type="region of interest" description="Disordered" evidence="5">
    <location>
        <begin position="459"/>
        <end position="478"/>
    </location>
</feature>
<evidence type="ECO:0000256" key="4">
    <source>
        <dbReference type="ARBA" id="ARBA00023136"/>
    </source>
</evidence>